<dbReference type="EMBL" id="JAJFZV010000020">
    <property type="protein sequence ID" value="MCC3299792.1"/>
    <property type="molecule type" value="Genomic_DNA"/>
</dbReference>
<dbReference type="Proteomes" id="UP001139158">
    <property type="component" value="Unassembled WGS sequence"/>
</dbReference>
<proteinExistence type="predicted"/>
<accession>A0A9X1MI76</accession>
<dbReference type="RefSeq" id="WP_227897797.1">
    <property type="nucleotide sequence ID" value="NZ_CP099467.1"/>
</dbReference>
<evidence type="ECO:0000313" key="1">
    <source>
        <dbReference type="EMBL" id="MCC3299792.1"/>
    </source>
</evidence>
<name>A0A9X1MI76_9MICC</name>
<gene>
    <name evidence="1" type="ORF">LJ757_18700</name>
</gene>
<protein>
    <submittedName>
        <fullName evidence="1">Uncharacterized protein</fullName>
    </submittedName>
</protein>
<comment type="caution">
    <text evidence="1">The sequence shown here is derived from an EMBL/GenBank/DDBJ whole genome shotgun (WGS) entry which is preliminary data.</text>
</comment>
<sequence length="183" mass="19136">MMFTDLIFLSAIIVAATLATVFLLQVQTGGDPKKLQKVPVKTPVAAAAVLCLLGTGTQWVLSNMDAAGEAAERRAYSVATQIEAQVSLRMGTEGAEPFIDLSGSTSWADEDLLRALGSGEEVTLTTASGKPAAVKLTALEGSSFVPVLTYDGDVLDVFDSDSVEARNTKGFPQFLPAPELPAS</sequence>
<dbReference type="AlphaFoldDB" id="A0A9X1MI76"/>
<organism evidence="1 2">
    <name type="scientific">Arthrobacter caoxuetaonis</name>
    <dbReference type="NCBI Taxonomy" id="2886935"/>
    <lineage>
        <taxon>Bacteria</taxon>
        <taxon>Bacillati</taxon>
        <taxon>Actinomycetota</taxon>
        <taxon>Actinomycetes</taxon>
        <taxon>Micrococcales</taxon>
        <taxon>Micrococcaceae</taxon>
        <taxon>Arthrobacter</taxon>
    </lineage>
</organism>
<evidence type="ECO:0000313" key="2">
    <source>
        <dbReference type="Proteomes" id="UP001139158"/>
    </source>
</evidence>
<reference evidence="1" key="1">
    <citation type="submission" date="2021-10" db="EMBL/GenBank/DDBJ databases">
        <title>Novel species in genus Arthrobacter.</title>
        <authorList>
            <person name="Liu Y."/>
        </authorList>
    </citation>
    <scope>NUCLEOTIDE SEQUENCE</scope>
    <source>
        <strain evidence="1">Zg-Y453</strain>
    </source>
</reference>
<keyword evidence="2" id="KW-1185">Reference proteome</keyword>